<reference evidence="3" key="1">
    <citation type="submission" date="2022-10" db="EMBL/GenBank/DDBJ databases">
        <title>Novel sulphate-reducing endosymbionts in the free-living metamonad Anaeramoeba.</title>
        <authorList>
            <person name="Jerlstrom-Hultqvist J."/>
            <person name="Cepicka I."/>
            <person name="Gallot-Lavallee L."/>
            <person name="Salas-Leiva D."/>
            <person name="Curtis B.A."/>
            <person name="Zahonova K."/>
            <person name="Pipaliya S."/>
            <person name="Dacks J."/>
            <person name="Roger A.J."/>
        </authorList>
    </citation>
    <scope>NUCLEOTIDE SEQUENCE</scope>
    <source>
        <strain evidence="3">BMAN</strain>
    </source>
</reference>
<dbReference type="Proteomes" id="UP001149090">
    <property type="component" value="Unassembled WGS sequence"/>
</dbReference>
<feature type="compositionally biased region" description="Low complexity" evidence="1">
    <location>
        <begin position="184"/>
        <end position="193"/>
    </location>
</feature>
<sequence length="206" mass="23382">MAFIIKFIFALFKYQKFNDERKLLGLYFVTTAFGLIISLIMAALQVLGKYGYRCSLFFNYLISVFIGLIVISIDGVYTPYCAIPKANGGKCEHKTQTFTAGILFQFIAFIALMIINLGFEKHEEAGYKGFDSSKTQQKDEHIGEYDQIPNQRDETDKLHDQENYVPNQGYNAEIPNENKEVSDSKSTSDTSSDSDSHDSQKEDENN</sequence>
<keyword evidence="2" id="KW-0472">Membrane</keyword>
<feature type="compositionally biased region" description="Basic and acidic residues" evidence="1">
    <location>
        <begin position="151"/>
        <end position="162"/>
    </location>
</feature>
<feature type="compositionally biased region" description="Basic and acidic residues" evidence="1">
    <location>
        <begin position="194"/>
        <end position="206"/>
    </location>
</feature>
<name>A0A9Q0L9V1_ANAIG</name>
<dbReference type="EMBL" id="JAPDFW010000108">
    <property type="protein sequence ID" value="KAJ5069111.1"/>
    <property type="molecule type" value="Genomic_DNA"/>
</dbReference>
<evidence type="ECO:0000313" key="3">
    <source>
        <dbReference type="EMBL" id="KAJ5069111.1"/>
    </source>
</evidence>
<evidence type="ECO:0000313" key="4">
    <source>
        <dbReference type="Proteomes" id="UP001149090"/>
    </source>
</evidence>
<keyword evidence="4" id="KW-1185">Reference proteome</keyword>
<protein>
    <submittedName>
        <fullName evidence="3">Uncharacterized protein</fullName>
    </submittedName>
</protein>
<accession>A0A9Q0L9V1</accession>
<gene>
    <name evidence="3" type="ORF">M0811_11867</name>
</gene>
<comment type="caution">
    <text evidence="3">The sequence shown here is derived from an EMBL/GenBank/DDBJ whole genome shotgun (WGS) entry which is preliminary data.</text>
</comment>
<dbReference type="AlphaFoldDB" id="A0A9Q0L9V1"/>
<feature type="transmembrane region" description="Helical" evidence="2">
    <location>
        <begin position="97"/>
        <end position="119"/>
    </location>
</feature>
<keyword evidence="2" id="KW-0812">Transmembrane</keyword>
<proteinExistence type="predicted"/>
<feature type="transmembrane region" description="Helical" evidence="2">
    <location>
        <begin position="24"/>
        <end position="44"/>
    </location>
</feature>
<evidence type="ECO:0000256" key="2">
    <source>
        <dbReference type="SAM" id="Phobius"/>
    </source>
</evidence>
<feature type="transmembrane region" description="Helical" evidence="2">
    <location>
        <begin position="56"/>
        <end position="77"/>
    </location>
</feature>
<organism evidence="3 4">
    <name type="scientific">Anaeramoeba ignava</name>
    <name type="common">Anaerobic marine amoeba</name>
    <dbReference type="NCBI Taxonomy" id="1746090"/>
    <lineage>
        <taxon>Eukaryota</taxon>
        <taxon>Metamonada</taxon>
        <taxon>Anaeramoebidae</taxon>
        <taxon>Anaeramoeba</taxon>
    </lineage>
</organism>
<feature type="region of interest" description="Disordered" evidence="1">
    <location>
        <begin position="145"/>
        <end position="206"/>
    </location>
</feature>
<evidence type="ECO:0000256" key="1">
    <source>
        <dbReference type="SAM" id="MobiDB-lite"/>
    </source>
</evidence>
<keyword evidence="2" id="KW-1133">Transmembrane helix</keyword>